<feature type="transmembrane region" description="Helical" evidence="1">
    <location>
        <begin position="244"/>
        <end position="263"/>
    </location>
</feature>
<keyword evidence="1" id="KW-1133">Transmembrane helix</keyword>
<reference evidence="3" key="1">
    <citation type="submission" date="2014-12" db="EMBL/GenBank/DDBJ databases">
        <title>Genome Sequence of Valsa Canker Pathogens Uncovers a Specific Adaption of Colonization on Woody Bark.</title>
        <authorList>
            <person name="Yin Z."/>
            <person name="Liu H."/>
            <person name="Gao X."/>
            <person name="Li Z."/>
            <person name="Song N."/>
            <person name="Ke X."/>
            <person name="Dai Q."/>
            <person name="Wu Y."/>
            <person name="Sun Y."/>
            <person name="Xu J.-R."/>
            <person name="Kang Z.K."/>
            <person name="Wang L."/>
            <person name="Huang L."/>
        </authorList>
    </citation>
    <scope>NUCLEOTIDE SEQUENCE [LARGE SCALE GENOMIC DNA]</scope>
    <source>
        <strain evidence="3">SXYL134</strain>
    </source>
</reference>
<dbReference type="InterPro" id="IPR029063">
    <property type="entry name" value="SAM-dependent_MTases_sf"/>
</dbReference>
<name>A0A194UNI5_CYTMA</name>
<dbReference type="EMBL" id="KN714668">
    <property type="protein sequence ID" value="KUI53230.1"/>
    <property type="molecule type" value="Genomic_DNA"/>
</dbReference>
<evidence type="ECO:0000313" key="2">
    <source>
        <dbReference type="EMBL" id="KUI53230.1"/>
    </source>
</evidence>
<keyword evidence="1" id="KW-0812">Transmembrane</keyword>
<dbReference type="OrthoDB" id="10061782at2759"/>
<evidence type="ECO:0008006" key="4">
    <source>
        <dbReference type="Google" id="ProtNLM"/>
    </source>
</evidence>
<dbReference type="Proteomes" id="UP000078576">
    <property type="component" value="Unassembled WGS sequence"/>
</dbReference>
<protein>
    <recommendedName>
        <fullName evidence="4">Methyltransferase domain-containing protein</fullName>
    </recommendedName>
</protein>
<gene>
    <name evidence="2" type="ORF">VP1G_00661</name>
</gene>
<accession>A0A194UNI5</accession>
<dbReference type="Gene3D" id="3.40.50.150">
    <property type="entry name" value="Vaccinia Virus protein VP39"/>
    <property type="match status" value="1"/>
</dbReference>
<proteinExistence type="predicted"/>
<organism evidence="2 3">
    <name type="scientific">Cytospora mali</name>
    <name type="common">Apple Valsa canker fungus</name>
    <name type="synonym">Valsa mali</name>
    <dbReference type="NCBI Taxonomy" id="578113"/>
    <lineage>
        <taxon>Eukaryota</taxon>
        <taxon>Fungi</taxon>
        <taxon>Dikarya</taxon>
        <taxon>Ascomycota</taxon>
        <taxon>Pezizomycotina</taxon>
        <taxon>Sordariomycetes</taxon>
        <taxon>Sordariomycetidae</taxon>
        <taxon>Diaporthales</taxon>
        <taxon>Cytosporaceae</taxon>
        <taxon>Cytospora</taxon>
    </lineage>
</organism>
<dbReference type="AlphaFoldDB" id="A0A194UNI5"/>
<evidence type="ECO:0000256" key="1">
    <source>
        <dbReference type="SAM" id="Phobius"/>
    </source>
</evidence>
<evidence type="ECO:0000313" key="3">
    <source>
        <dbReference type="Proteomes" id="UP000078576"/>
    </source>
</evidence>
<keyword evidence="3" id="KW-1185">Reference proteome</keyword>
<keyword evidence="1" id="KW-0472">Membrane</keyword>
<sequence>MSQTIHIVAKEVGKSDIGSQDMSHLHGAKIYSQRGLELYDPIVHGLMSPYAWRCEAAKLSAFFNRNVERANRAAGSARSPRVMNIGCRTGYFLASAPLAKGSEVVLVDLNPNCLDASLPVVTRAHPECADRITTVVGDFLAAGDEPLSLFASGSITGRGGLDGVSIMFLLHCLPGPPRKKAEALCRMGGLLRGPDGVLFGATILGKGTGQNWLAKFGLWLNNSKGIFCNYEDDAESFVEVRCDVNFIIVGLFSMLLLWVTYVVRSEPFVSEGRGIVQKENILEC</sequence>
<dbReference type="SUPFAM" id="SSF53335">
    <property type="entry name" value="S-adenosyl-L-methionine-dependent methyltransferases"/>
    <property type="match status" value="1"/>
</dbReference>